<dbReference type="GO" id="GO:0005525">
    <property type="term" value="F:GTP binding"/>
    <property type="evidence" value="ECO:0007669"/>
    <property type="project" value="InterPro"/>
</dbReference>
<protein>
    <recommendedName>
        <fullName evidence="2">G domain-containing protein</fullName>
    </recommendedName>
</protein>
<dbReference type="InterPro" id="IPR006073">
    <property type="entry name" value="GTP-bd"/>
</dbReference>
<dbReference type="STRING" id="1835702.A0A1F5LFW7"/>
<sequence>MDIKSAAEQLADQARRFSVFTGLTKPNPYDRFILVMGMTGSGKSTFISRCTGKDVLVGHGLYSCTDSIDVFDFNLNGRRIYLIDTPGFNDTDRSDIDTLSILASYLGASYANGVRIHGIIMLHPITGNRMSGSSLRNIEMMKAMCGFEFYNNVAIATTMWPDTTLYEDTGTLENREAELVSDQRYFGALISRGATVFRHNEKGIKNSTEEIDSGRNIVSHLIQQCEKHVPEVLQLQREITEQRKTLGETGAGIAVARDIHRAKREHEEELRRIEADMKRELAKTNSAYAANLQELKQDIEKQLRKSDREKQALRNSMQDLHHREEKIWEQRIEQMDKQFREQIAIKQEELRDMESSLDEVRRDMAQQTQDLQVKKLVAAEARNYERKIAETRKKLAAREKELRNKEEQVKQARRDAARRQSLHEKERVSSEDMQREIIVQEIRHELAAKEKKLLDMEQSLEKVRRDMARRSKHSHRKARTANDIEKRESNVKNARKEVEQAQDAHKKFSGRKAELYNGALGGVASGVASGVVAGALAAGLVCTVM</sequence>
<feature type="domain" description="G" evidence="2">
    <location>
        <begin position="33"/>
        <end position="90"/>
    </location>
</feature>
<dbReference type="AlphaFoldDB" id="A0A1F5LFW7"/>
<evidence type="ECO:0000313" key="4">
    <source>
        <dbReference type="Proteomes" id="UP000177622"/>
    </source>
</evidence>
<comment type="caution">
    <text evidence="3">The sequence shown here is derived from an EMBL/GenBank/DDBJ whole genome shotgun (WGS) entry which is preliminary data.</text>
</comment>
<proteinExistence type="predicted"/>
<organism evidence="3 4">
    <name type="scientific">Penicillium arizonense</name>
    <dbReference type="NCBI Taxonomy" id="1835702"/>
    <lineage>
        <taxon>Eukaryota</taxon>
        <taxon>Fungi</taxon>
        <taxon>Dikarya</taxon>
        <taxon>Ascomycota</taxon>
        <taxon>Pezizomycotina</taxon>
        <taxon>Eurotiomycetes</taxon>
        <taxon>Eurotiomycetidae</taxon>
        <taxon>Eurotiales</taxon>
        <taxon>Aspergillaceae</taxon>
        <taxon>Penicillium</taxon>
    </lineage>
</organism>
<dbReference type="EMBL" id="LXJU01000011">
    <property type="protein sequence ID" value="OGE52113.1"/>
    <property type="molecule type" value="Genomic_DNA"/>
</dbReference>
<dbReference type="CDD" id="cd00882">
    <property type="entry name" value="Ras_like_GTPase"/>
    <property type="match status" value="1"/>
</dbReference>
<dbReference type="OrthoDB" id="8954335at2759"/>
<name>A0A1F5LFW7_PENAI</name>
<dbReference type="InterPro" id="IPR027417">
    <property type="entry name" value="P-loop_NTPase"/>
</dbReference>
<feature type="region of interest" description="Disordered" evidence="1">
    <location>
        <begin position="399"/>
        <end position="430"/>
    </location>
</feature>
<dbReference type="Pfam" id="PF01926">
    <property type="entry name" value="MMR_HSR1"/>
    <property type="match status" value="1"/>
</dbReference>
<accession>A0A1F5LFW7</accession>
<dbReference type="RefSeq" id="XP_022487555.1">
    <property type="nucleotide sequence ID" value="XM_022632510.1"/>
</dbReference>
<gene>
    <name evidence="3" type="ORF">PENARI_c011G01748</name>
</gene>
<evidence type="ECO:0000313" key="3">
    <source>
        <dbReference type="EMBL" id="OGE52113.1"/>
    </source>
</evidence>
<evidence type="ECO:0000259" key="2">
    <source>
        <dbReference type="Pfam" id="PF01926"/>
    </source>
</evidence>
<dbReference type="Gene3D" id="3.40.50.300">
    <property type="entry name" value="P-loop containing nucleotide triphosphate hydrolases"/>
    <property type="match status" value="1"/>
</dbReference>
<keyword evidence="4" id="KW-1185">Reference proteome</keyword>
<reference evidence="3 4" key="1">
    <citation type="journal article" date="2016" name="Sci. Rep.">
        <title>Penicillium arizonense, a new, genome sequenced fungal species, reveals a high chemical diversity in secreted metabolites.</title>
        <authorList>
            <person name="Grijseels S."/>
            <person name="Nielsen J.C."/>
            <person name="Randelovic M."/>
            <person name="Nielsen J."/>
            <person name="Nielsen K.F."/>
            <person name="Workman M."/>
            <person name="Frisvad J.C."/>
        </authorList>
    </citation>
    <scope>NUCLEOTIDE SEQUENCE [LARGE SCALE GENOMIC DNA]</scope>
    <source>
        <strain evidence="3 4">CBS 141311</strain>
    </source>
</reference>
<evidence type="ECO:0000256" key="1">
    <source>
        <dbReference type="SAM" id="MobiDB-lite"/>
    </source>
</evidence>
<dbReference type="Proteomes" id="UP000177622">
    <property type="component" value="Unassembled WGS sequence"/>
</dbReference>
<dbReference type="GeneID" id="34577244"/>
<dbReference type="SUPFAM" id="SSF52540">
    <property type="entry name" value="P-loop containing nucleoside triphosphate hydrolases"/>
    <property type="match status" value="1"/>
</dbReference>